<gene>
    <name evidence="1" type="ORF">NWI01_01860</name>
</gene>
<evidence type="ECO:0000313" key="1">
    <source>
        <dbReference type="EMBL" id="GEC14294.1"/>
    </source>
</evidence>
<dbReference type="AlphaFoldDB" id="A0A4Y3W5M3"/>
<reference evidence="1 2" key="1">
    <citation type="submission" date="2019-06" db="EMBL/GenBank/DDBJ databases">
        <title>Whole genome shotgun sequence of Nitrobacter winogradskyi NBRC 14297.</title>
        <authorList>
            <person name="Hosoyama A."/>
            <person name="Uohara A."/>
            <person name="Ohji S."/>
            <person name="Ichikawa N."/>
        </authorList>
    </citation>
    <scope>NUCLEOTIDE SEQUENCE [LARGE SCALE GENOMIC DNA]</scope>
    <source>
        <strain evidence="1 2">NBRC 14297</strain>
    </source>
</reference>
<dbReference type="EMBL" id="BJNF01000002">
    <property type="protein sequence ID" value="GEC14294.1"/>
    <property type="molecule type" value="Genomic_DNA"/>
</dbReference>
<evidence type="ECO:0008006" key="3">
    <source>
        <dbReference type="Google" id="ProtNLM"/>
    </source>
</evidence>
<comment type="caution">
    <text evidence="1">The sequence shown here is derived from an EMBL/GenBank/DDBJ whole genome shotgun (WGS) entry which is preliminary data.</text>
</comment>
<organism evidence="1 2">
    <name type="scientific">Nitrobacter winogradskyi</name>
    <name type="common">Nitrobacter agilis</name>
    <dbReference type="NCBI Taxonomy" id="913"/>
    <lineage>
        <taxon>Bacteria</taxon>
        <taxon>Pseudomonadati</taxon>
        <taxon>Pseudomonadota</taxon>
        <taxon>Alphaproteobacteria</taxon>
        <taxon>Hyphomicrobiales</taxon>
        <taxon>Nitrobacteraceae</taxon>
        <taxon>Nitrobacter</taxon>
    </lineage>
</organism>
<evidence type="ECO:0000313" key="2">
    <source>
        <dbReference type="Proteomes" id="UP000318825"/>
    </source>
</evidence>
<dbReference type="RefSeq" id="WP_141381864.1">
    <property type="nucleotide sequence ID" value="NZ_BJNF01000002.1"/>
</dbReference>
<accession>A0A4Y3W5M3</accession>
<dbReference type="Proteomes" id="UP000318825">
    <property type="component" value="Unassembled WGS sequence"/>
</dbReference>
<protein>
    <recommendedName>
        <fullName evidence="3">Phage protein</fullName>
    </recommendedName>
</protein>
<proteinExistence type="predicted"/>
<sequence length="109" mass="12049">MFKVVKNRTFTIPVKVMTPVDGGHLAEEITVTYNYLPTDQTSTFDMKTAAGTDAFLTAAVRRLDDLTDEADNPLPYSDELRDQILKMPHVRNAVVAEYARAVTTAAEGN</sequence>
<name>A0A4Y3W5M3_NITWI</name>
<dbReference type="OrthoDB" id="7743875at2"/>